<accession>A0A3P1AUA6</accession>
<organism evidence="1 2">
    <name type="scientific">Paenimyroides viscosum</name>
    <dbReference type="NCBI Taxonomy" id="2488729"/>
    <lineage>
        <taxon>Bacteria</taxon>
        <taxon>Pseudomonadati</taxon>
        <taxon>Bacteroidota</taxon>
        <taxon>Flavobacteriia</taxon>
        <taxon>Flavobacteriales</taxon>
        <taxon>Flavobacteriaceae</taxon>
        <taxon>Paenimyroides</taxon>
    </lineage>
</organism>
<comment type="caution">
    <text evidence="1">The sequence shown here is derived from an EMBL/GenBank/DDBJ whole genome shotgun (WGS) entry which is preliminary data.</text>
</comment>
<reference evidence="1 2" key="1">
    <citation type="submission" date="2018-11" db="EMBL/GenBank/DDBJ databases">
        <title>Flavobacterium sp. nov., YIM 102796 draft genome.</title>
        <authorList>
            <person name="Li G."/>
            <person name="Jiang Y."/>
        </authorList>
    </citation>
    <scope>NUCLEOTIDE SEQUENCE [LARGE SCALE GENOMIC DNA]</scope>
    <source>
        <strain evidence="1 2">YIM 102796</strain>
    </source>
</reference>
<keyword evidence="2" id="KW-1185">Reference proteome</keyword>
<gene>
    <name evidence="1" type="ORF">EG242_11475</name>
</gene>
<sequence>MKFPFFKAKKVLSTNAENNETRQSEISAKLQAQLPSYKDIVKIKYRLLCKVGRKGENFAAKLAETGDEVFYSAKGTHQYYVMGTTAKMSAKEELIKEKLLSLIEKGEKYDCTLNEWSIEADC</sequence>
<evidence type="ECO:0000313" key="2">
    <source>
        <dbReference type="Proteomes" id="UP000268372"/>
    </source>
</evidence>
<name>A0A3P1AUA6_9FLAO</name>
<proteinExistence type="predicted"/>
<evidence type="ECO:0000313" key="1">
    <source>
        <dbReference type="EMBL" id="RRA92290.1"/>
    </source>
</evidence>
<protein>
    <submittedName>
        <fullName evidence="1">Uncharacterized protein</fullName>
    </submittedName>
</protein>
<dbReference type="Proteomes" id="UP000268372">
    <property type="component" value="Unassembled WGS sequence"/>
</dbReference>
<dbReference type="EMBL" id="RQTJ01000029">
    <property type="protein sequence ID" value="RRA92290.1"/>
    <property type="molecule type" value="Genomic_DNA"/>
</dbReference>
<dbReference type="AlphaFoldDB" id="A0A3P1AUA6"/>
<dbReference type="RefSeq" id="WP_124900011.1">
    <property type="nucleotide sequence ID" value="NZ_RQTJ01000029.1"/>
</dbReference>